<dbReference type="GO" id="GO:0008380">
    <property type="term" value="P:RNA splicing"/>
    <property type="evidence" value="ECO:0007669"/>
    <property type="project" value="UniProtKB-KW"/>
</dbReference>
<reference evidence="7" key="1">
    <citation type="submission" date="2022-11" db="UniProtKB">
        <authorList>
            <consortium name="WormBaseParasite"/>
        </authorList>
    </citation>
    <scope>IDENTIFICATION</scope>
</reference>
<dbReference type="PANTHER" id="PTHR12786">
    <property type="entry name" value="SPLICING FACTOR SF3A-RELATED"/>
    <property type="match status" value="1"/>
</dbReference>
<evidence type="ECO:0000256" key="4">
    <source>
        <dbReference type="ARBA" id="ARBA00023242"/>
    </source>
</evidence>
<dbReference type="GO" id="GO:0005634">
    <property type="term" value="C:nucleus"/>
    <property type="evidence" value="ECO:0007669"/>
    <property type="project" value="UniProtKB-SubCell"/>
</dbReference>
<proteinExistence type="predicted"/>
<keyword evidence="2" id="KW-0507">mRNA processing</keyword>
<accession>A0A914UQX4</accession>
<evidence type="ECO:0000256" key="3">
    <source>
        <dbReference type="ARBA" id="ARBA00023187"/>
    </source>
</evidence>
<keyword evidence="6" id="KW-1185">Reference proteome</keyword>
<name>A0A914UQX4_9BILA</name>
<dbReference type="Proteomes" id="UP000887566">
    <property type="component" value="Unplaced"/>
</dbReference>
<sequence length="104" mass="11614">MKSNENGREELINVAVLTDCQLHEAEKKKAEAAQQQNFESIDLETIESADDLKSLSLDHLKHALEERGLKCGGSLNERAERLFSVKGLSPDQYPKNIVAPPKKK</sequence>
<evidence type="ECO:0000313" key="7">
    <source>
        <dbReference type="WBParaSite" id="PSAMB.scaffold11905size3064.g34515.t1"/>
    </source>
</evidence>
<comment type="subcellular location">
    <subcellularLocation>
        <location evidence="1">Nucleus</location>
    </subcellularLocation>
</comment>
<dbReference type="AlphaFoldDB" id="A0A914UQX4"/>
<evidence type="ECO:0000313" key="6">
    <source>
        <dbReference type="Proteomes" id="UP000887566"/>
    </source>
</evidence>
<dbReference type="WBParaSite" id="PSAMB.scaffold11905size3064.g34515.t1">
    <property type="protein sequence ID" value="PSAMB.scaffold11905size3064.g34515.t1"/>
    <property type="gene ID" value="PSAMB.scaffold11905size3064.g34515"/>
</dbReference>
<dbReference type="PANTHER" id="PTHR12786:SF1">
    <property type="entry name" value="SPLICING REGULATOR SDE2"/>
    <property type="match status" value="1"/>
</dbReference>
<feature type="domain" description="SDE2/SF3A3 SAP" evidence="5">
    <location>
        <begin position="24"/>
        <end position="99"/>
    </location>
</feature>
<dbReference type="GO" id="GO:0006397">
    <property type="term" value="P:mRNA processing"/>
    <property type="evidence" value="ECO:0007669"/>
    <property type="project" value="UniProtKB-KW"/>
</dbReference>
<keyword evidence="3" id="KW-0508">mRNA splicing</keyword>
<evidence type="ECO:0000256" key="1">
    <source>
        <dbReference type="ARBA" id="ARBA00004123"/>
    </source>
</evidence>
<protein>
    <submittedName>
        <fullName evidence="7">SDE2-like C-terminal domain-containing protein</fullName>
    </submittedName>
</protein>
<dbReference type="InterPro" id="IPR025086">
    <property type="entry name" value="SDE2/SF3A3_SAP"/>
</dbReference>
<evidence type="ECO:0000259" key="5">
    <source>
        <dbReference type="Pfam" id="PF13297"/>
    </source>
</evidence>
<keyword evidence="4" id="KW-0539">Nucleus</keyword>
<dbReference type="Pfam" id="PF13297">
    <property type="entry name" value="SDE2_2C"/>
    <property type="match status" value="1"/>
</dbReference>
<evidence type="ECO:0000256" key="2">
    <source>
        <dbReference type="ARBA" id="ARBA00022664"/>
    </source>
</evidence>
<organism evidence="6 7">
    <name type="scientific">Plectus sambesii</name>
    <dbReference type="NCBI Taxonomy" id="2011161"/>
    <lineage>
        <taxon>Eukaryota</taxon>
        <taxon>Metazoa</taxon>
        <taxon>Ecdysozoa</taxon>
        <taxon>Nematoda</taxon>
        <taxon>Chromadorea</taxon>
        <taxon>Plectida</taxon>
        <taxon>Plectina</taxon>
        <taxon>Plectoidea</taxon>
        <taxon>Plectidae</taxon>
        <taxon>Plectus</taxon>
    </lineage>
</organism>
<dbReference type="InterPro" id="IPR051421">
    <property type="entry name" value="RNA_Proc_DNA_Dmg_Regulator"/>
</dbReference>